<dbReference type="EMBL" id="JAKLTR010000019">
    <property type="protein sequence ID" value="MCG2617286.1"/>
    <property type="molecule type" value="Genomic_DNA"/>
</dbReference>
<comment type="subunit">
    <text evidence="7">Monomer.</text>
</comment>
<feature type="binding site" evidence="7">
    <location>
        <begin position="10"/>
        <end position="15"/>
    </location>
    <ligand>
        <name>ATP</name>
        <dbReference type="ChEBI" id="CHEBI:30616"/>
    </ligand>
</feature>
<dbReference type="Pfam" id="PF01202">
    <property type="entry name" value="SKI"/>
    <property type="match status" value="1"/>
</dbReference>
<comment type="caution">
    <text evidence="8">The sequence shown here is derived from an EMBL/GenBank/DDBJ whole genome shotgun (WGS) entry which is preliminary data.</text>
</comment>
<evidence type="ECO:0000256" key="5">
    <source>
        <dbReference type="ARBA" id="ARBA00022840"/>
    </source>
</evidence>
<name>A0ABS9KY67_9BACT</name>
<dbReference type="EC" id="2.7.1.71" evidence="7"/>
<evidence type="ECO:0000313" key="9">
    <source>
        <dbReference type="Proteomes" id="UP001165367"/>
    </source>
</evidence>
<feature type="binding site" evidence="7">
    <location>
        <position position="32"/>
    </location>
    <ligand>
        <name>substrate</name>
    </ligand>
</feature>
<keyword evidence="5 7" id="KW-0067">ATP-binding</keyword>
<organism evidence="8 9">
    <name type="scientific">Terrimonas ginsenosidimutans</name>
    <dbReference type="NCBI Taxonomy" id="2908004"/>
    <lineage>
        <taxon>Bacteria</taxon>
        <taxon>Pseudomonadati</taxon>
        <taxon>Bacteroidota</taxon>
        <taxon>Chitinophagia</taxon>
        <taxon>Chitinophagales</taxon>
        <taxon>Chitinophagaceae</taxon>
        <taxon>Terrimonas</taxon>
    </lineage>
</organism>
<dbReference type="PANTHER" id="PTHR21087">
    <property type="entry name" value="SHIKIMATE KINASE"/>
    <property type="match status" value="1"/>
</dbReference>
<keyword evidence="7" id="KW-0963">Cytoplasm</keyword>
<keyword evidence="9" id="KW-1185">Reference proteome</keyword>
<dbReference type="InterPro" id="IPR000623">
    <property type="entry name" value="Shikimate_kinase/TSH1"/>
</dbReference>
<dbReference type="InterPro" id="IPR031322">
    <property type="entry name" value="Shikimate/glucono_kinase"/>
</dbReference>
<protein>
    <recommendedName>
        <fullName evidence="7">Shikimate kinase</fullName>
        <shortName evidence="7">SK</shortName>
        <ecNumber evidence="7">2.7.1.71</ecNumber>
    </recommendedName>
</protein>
<evidence type="ECO:0000256" key="4">
    <source>
        <dbReference type="ARBA" id="ARBA00022777"/>
    </source>
</evidence>
<accession>A0ABS9KY67</accession>
<reference evidence="8" key="1">
    <citation type="submission" date="2022-01" db="EMBL/GenBank/DDBJ databases">
        <authorList>
            <person name="Jo J.-H."/>
            <person name="Im W.-T."/>
        </authorList>
    </citation>
    <scope>NUCLEOTIDE SEQUENCE</scope>
    <source>
        <strain evidence="8">NA20</strain>
    </source>
</reference>
<proteinExistence type="inferred from homology"/>
<keyword evidence="3 7" id="KW-0547">Nucleotide-binding</keyword>
<keyword evidence="1 7" id="KW-0028">Amino-acid biosynthesis</keyword>
<comment type="subcellular location">
    <subcellularLocation>
        <location evidence="7">Cytoplasm</location>
    </subcellularLocation>
</comment>
<evidence type="ECO:0000256" key="6">
    <source>
        <dbReference type="ARBA" id="ARBA00023141"/>
    </source>
</evidence>
<keyword evidence="4 7" id="KW-0418">Kinase</keyword>
<comment type="similarity">
    <text evidence="7">Belongs to the shikimate kinase family.</text>
</comment>
<dbReference type="Proteomes" id="UP001165367">
    <property type="component" value="Unassembled WGS sequence"/>
</dbReference>
<dbReference type="InterPro" id="IPR027417">
    <property type="entry name" value="P-loop_NTPase"/>
</dbReference>
<keyword evidence="7" id="KW-0460">Magnesium</keyword>
<evidence type="ECO:0000313" key="8">
    <source>
        <dbReference type="EMBL" id="MCG2617286.1"/>
    </source>
</evidence>
<keyword evidence="7" id="KW-0479">Metal-binding</keyword>
<feature type="binding site" evidence="7">
    <location>
        <position position="14"/>
    </location>
    <ligand>
        <name>Mg(2+)</name>
        <dbReference type="ChEBI" id="CHEBI:18420"/>
    </ligand>
</feature>
<evidence type="ECO:0000256" key="1">
    <source>
        <dbReference type="ARBA" id="ARBA00022605"/>
    </source>
</evidence>
<sequence length="169" mass="19666">MKIFLIGFMGSGKTHRGRQLSQKLNLPFFDLDEQIVNSEGKSINEIFAEEGEEIFRLKEKEVLNIITESHASFIMACGGGAPCYFNNIEYMNQSGVTVWLNTPLQVLFKRLQKEREHRPLLRDLSDAQLNNFIVRKFSDRKIYYEQAKVFIEDDEDTSLDQIIEKIFHA</sequence>
<comment type="cofactor">
    <cofactor evidence="7">
        <name>Mg(2+)</name>
        <dbReference type="ChEBI" id="CHEBI:18420"/>
    </cofactor>
    <text evidence="7">Binds 1 Mg(2+) ion per subunit.</text>
</comment>
<comment type="function">
    <text evidence="7">Catalyzes the specific phosphorylation of the 3-hydroxyl group of shikimic acid using ATP as a cosubstrate.</text>
</comment>
<feature type="binding site" evidence="7">
    <location>
        <position position="140"/>
    </location>
    <ligand>
        <name>substrate</name>
    </ligand>
</feature>
<feature type="binding site" evidence="7">
    <location>
        <position position="79"/>
    </location>
    <ligand>
        <name>substrate</name>
    </ligand>
</feature>
<dbReference type="Gene3D" id="3.40.50.300">
    <property type="entry name" value="P-loop containing nucleotide triphosphate hydrolases"/>
    <property type="match status" value="1"/>
</dbReference>
<keyword evidence="2 7" id="KW-0808">Transferase</keyword>
<dbReference type="GO" id="GO:0016301">
    <property type="term" value="F:kinase activity"/>
    <property type="evidence" value="ECO:0007669"/>
    <property type="project" value="UniProtKB-KW"/>
</dbReference>
<feature type="binding site" evidence="7">
    <location>
        <position position="118"/>
    </location>
    <ligand>
        <name>ATP</name>
        <dbReference type="ChEBI" id="CHEBI:30616"/>
    </ligand>
</feature>
<dbReference type="HAMAP" id="MF_00109">
    <property type="entry name" value="Shikimate_kinase"/>
    <property type="match status" value="1"/>
</dbReference>
<comment type="catalytic activity">
    <reaction evidence="7">
        <text>shikimate + ATP = 3-phosphoshikimate + ADP + H(+)</text>
        <dbReference type="Rhea" id="RHEA:13121"/>
        <dbReference type="ChEBI" id="CHEBI:15378"/>
        <dbReference type="ChEBI" id="CHEBI:30616"/>
        <dbReference type="ChEBI" id="CHEBI:36208"/>
        <dbReference type="ChEBI" id="CHEBI:145989"/>
        <dbReference type="ChEBI" id="CHEBI:456216"/>
        <dbReference type="EC" id="2.7.1.71"/>
    </reaction>
</comment>
<feature type="binding site" evidence="7">
    <location>
        <position position="56"/>
    </location>
    <ligand>
        <name>substrate</name>
    </ligand>
</feature>
<comment type="caution">
    <text evidence="7">Lacks conserved residue(s) required for the propagation of feature annotation.</text>
</comment>
<evidence type="ECO:0000256" key="2">
    <source>
        <dbReference type="ARBA" id="ARBA00022679"/>
    </source>
</evidence>
<gene>
    <name evidence="7" type="primary">aroK</name>
    <name evidence="8" type="ORF">LZZ85_23520</name>
</gene>
<keyword evidence="6 7" id="KW-0057">Aromatic amino acid biosynthesis</keyword>
<evidence type="ECO:0000256" key="7">
    <source>
        <dbReference type="HAMAP-Rule" id="MF_00109"/>
    </source>
</evidence>
<dbReference type="CDD" id="cd00464">
    <property type="entry name" value="SK"/>
    <property type="match status" value="1"/>
</dbReference>
<dbReference type="PANTHER" id="PTHR21087:SF16">
    <property type="entry name" value="SHIKIMATE KINASE 1, CHLOROPLASTIC"/>
    <property type="match status" value="1"/>
</dbReference>
<evidence type="ECO:0000256" key="3">
    <source>
        <dbReference type="ARBA" id="ARBA00022741"/>
    </source>
</evidence>
<dbReference type="PRINTS" id="PR01100">
    <property type="entry name" value="SHIKIMTKNASE"/>
</dbReference>
<comment type="pathway">
    <text evidence="7">Metabolic intermediate biosynthesis; chorismate biosynthesis; chorismate from D-erythrose 4-phosphate and phosphoenolpyruvate: step 5/7.</text>
</comment>
<dbReference type="RefSeq" id="WP_237875900.1">
    <property type="nucleotide sequence ID" value="NZ_JAKLTR010000019.1"/>
</dbReference>
<dbReference type="SUPFAM" id="SSF52540">
    <property type="entry name" value="P-loop containing nucleoside triphosphate hydrolases"/>
    <property type="match status" value="1"/>
</dbReference>